<proteinExistence type="predicted"/>
<dbReference type="AlphaFoldDB" id="A0A653DBJ5"/>
<dbReference type="EMBL" id="CAACVG010010883">
    <property type="protein sequence ID" value="VEN56921.1"/>
    <property type="molecule type" value="Genomic_DNA"/>
</dbReference>
<organism evidence="1 2">
    <name type="scientific">Callosobruchus maculatus</name>
    <name type="common">Southern cowpea weevil</name>
    <name type="synonym">Pulse bruchid</name>
    <dbReference type="NCBI Taxonomy" id="64391"/>
    <lineage>
        <taxon>Eukaryota</taxon>
        <taxon>Metazoa</taxon>
        <taxon>Ecdysozoa</taxon>
        <taxon>Arthropoda</taxon>
        <taxon>Hexapoda</taxon>
        <taxon>Insecta</taxon>
        <taxon>Pterygota</taxon>
        <taxon>Neoptera</taxon>
        <taxon>Endopterygota</taxon>
        <taxon>Coleoptera</taxon>
        <taxon>Polyphaga</taxon>
        <taxon>Cucujiformia</taxon>
        <taxon>Chrysomeloidea</taxon>
        <taxon>Chrysomelidae</taxon>
        <taxon>Bruchinae</taxon>
        <taxon>Bruchini</taxon>
        <taxon>Callosobruchus</taxon>
    </lineage>
</organism>
<protein>
    <submittedName>
        <fullName evidence="1">Uncharacterized protein</fullName>
    </submittedName>
</protein>
<dbReference type="OrthoDB" id="10433980at2759"/>
<name>A0A653DBJ5_CALMS</name>
<evidence type="ECO:0000313" key="1">
    <source>
        <dbReference type="EMBL" id="VEN56921.1"/>
    </source>
</evidence>
<dbReference type="Proteomes" id="UP000410492">
    <property type="component" value="Unassembled WGS sequence"/>
</dbReference>
<accession>A0A653DBJ5</accession>
<keyword evidence="2" id="KW-1185">Reference proteome</keyword>
<reference evidence="1 2" key="1">
    <citation type="submission" date="2019-01" db="EMBL/GenBank/DDBJ databases">
        <authorList>
            <person name="Sayadi A."/>
        </authorList>
    </citation>
    <scope>NUCLEOTIDE SEQUENCE [LARGE SCALE GENOMIC DNA]</scope>
</reference>
<evidence type="ECO:0000313" key="2">
    <source>
        <dbReference type="Proteomes" id="UP000410492"/>
    </source>
</evidence>
<gene>
    <name evidence="1" type="ORF">CALMAC_LOCUS15681</name>
</gene>
<sequence length="159" mass="18274">MRKLCTNRITSTLTYRDMGTTVFRTMAYEKKTSRAMMVAPPIGSCGTNVSQGRYRWKYCPTNVSQMPHATMQKRHMDNRKNTICKLKRHFRNSNFTADLEVKESKLTSKPYFGRKITSKVILKNLPPFSEIECKFRGSSRDPLIKLESQQGLLLASVSV</sequence>